<organism evidence="1 2">
    <name type="scientific">Aeromonas phage PS1</name>
    <dbReference type="NCBI Taxonomy" id="2591406"/>
    <lineage>
        <taxon>Viruses</taxon>
        <taxon>Duplodnaviria</taxon>
        <taxon>Heunggongvirae</taxon>
        <taxon>Uroviricota</taxon>
        <taxon>Caudoviricetes</taxon>
        <taxon>Chimalliviridae</taxon>
        <taxon>Ferozepurvirus</taxon>
        <taxon>Ferozepurvirus PS1</taxon>
    </lineage>
</organism>
<protein>
    <submittedName>
        <fullName evidence="1">Uncharacterized protein</fullName>
    </submittedName>
</protein>
<keyword evidence="2" id="KW-1185">Reference proteome</keyword>
<reference evidence="1" key="1">
    <citation type="submission" date="2019-06" db="EMBL/GenBank/DDBJ databases">
        <title>Complete genome sequence of Aeromonas hydrophila bacteriophage PS1.</title>
        <authorList>
            <person name="Rai S."/>
            <person name="Tyagi A."/>
            <person name="Kumar N."/>
            <person name="Singh N."/>
        </authorList>
    </citation>
    <scope>NUCLEOTIDE SEQUENCE [LARGE SCALE GENOMIC DNA]</scope>
</reference>
<evidence type="ECO:0000313" key="1">
    <source>
        <dbReference type="EMBL" id="QDJ96836.1"/>
    </source>
</evidence>
<gene>
    <name evidence="1" type="ORF">PS1_0077</name>
</gene>
<evidence type="ECO:0000313" key="2">
    <source>
        <dbReference type="Proteomes" id="UP000317703"/>
    </source>
</evidence>
<dbReference type="EMBL" id="MN032614">
    <property type="protein sequence ID" value="QDJ96836.1"/>
    <property type="molecule type" value="Genomic_DNA"/>
</dbReference>
<sequence>MNAINQTLPVEPLTIFTNPAPVMFKLNSCDLSDYFEGYNSEQTLIALEGALNIIFNPDILLARVDDTLTTVEDLGWDSVENTITSETVFKLVNQHDSYTAMTHEELTDAFANSFDSIVNKLSEDITGDHFNSDVSTIYSEMGTFNSITVNSYLYEERSNVLRVYLTFNMY</sequence>
<proteinExistence type="predicted"/>
<accession>A0A514TUZ0</accession>
<name>A0A514TUZ0_9CAUD</name>
<dbReference type="Proteomes" id="UP000317703">
    <property type="component" value="Segment"/>
</dbReference>